<evidence type="ECO:0000256" key="4">
    <source>
        <dbReference type="ARBA" id="ARBA00022825"/>
    </source>
</evidence>
<accession>A0A9Q4HSZ9</accession>
<reference evidence="6" key="1">
    <citation type="submission" date="2022-02" db="EMBL/GenBank/DDBJ databases">
        <title>Crop Bioprotection Bacillus Genome Sequencing.</title>
        <authorList>
            <person name="Dunlap C."/>
        </authorList>
    </citation>
    <scope>NUCLEOTIDE SEQUENCE</scope>
    <source>
        <strain evidence="6">EC49O2N-C10</strain>
    </source>
</reference>
<evidence type="ECO:0000256" key="1">
    <source>
        <dbReference type="ARBA" id="ARBA00010040"/>
    </source>
</evidence>
<evidence type="ECO:0000259" key="5">
    <source>
        <dbReference type="Pfam" id="PF00326"/>
    </source>
</evidence>
<dbReference type="PANTHER" id="PTHR42776">
    <property type="entry name" value="SERINE PEPTIDASE S9 FAMILY MEMBER"/>
    <property type="match status" value="1"/>
</dbReference>
<dbReference type="Gene3D" id="3.40.50.1820">
    <property type="entry name" value="alpha/beta hydrolase"/>
    <property type="match status" value="1"/>
</dbReference>
<dbReference type="Gene3D" id="2.120.10.30">
    <property type="entry name" value="TolB, C-terminal domain"/>
    <property type="match status" value="2"/>
</dbReference>
<sequence>MKKLMTAEDMTAIVSVTDPQYAPDGKRAAYVKSQANKEKDSYTSNIWVYDAESGASIPWTHGEKRNTDPRWSPDGRQIAFVSDRDGEVSQLYIMSAEGGEAKKLTDIPYGVSQPVWSPDGESVLVTVSLGDEESVYDQEKTEPDSFEPVEVHGLAYKRDGKGLTRGAYAQLVLVSVKSGEVKQLTNEKADHFDPAFSPDSKSLVFSANLTETDDASKPHDVCLVSLETEDLKLITSHRGSFGPSSFSPDGRYLALLGHEQEYRNATLEKAWLYDIEQDCLTCLTDMLDVHLADALIGDSLIGGAEQRPVWTKDSQGFYVIGTEQGSTGIYYVSIEGLVYPIRLEKEYINSFSIHPDEQSFIASMTKPDRPSELYSIPLGQEEKRLTDANDKFVDEHLISLPEDIQYVTEDGMTVNGWLMKPAQAAEGKNYPLILNIHGGPHMMYGHTYFHEFQVLAAKGYAVVYVNPRGSHGYGQEFVNAVRGDYGGKDYQDVMQAVDEAIKRDSQIDAERIGVTGGSYGGFMTNWIVGQTNRFKAAVTQRSISNWLSFHGVSDIGYFFTDWQLEHDMFTDTEKLWDRSPLKYAANVETPLLILHGERDDRCPIEQAEQLFIALKKMDKETVLVRFPKATHNLSRSGHPGQRIKRLAYISSWFDQYLS</sequence>
<protein>
    <submittedName>
        <fullName evidence="6">S9 family peptidase</fullName>
    </submittedName>
</protein>
<dbReference type="InterPro" id="IPR029058">
    <property type="entry name" value="AB_hydrolase_fold"/>
</dbReference>
<evidence type="ECO:0000313" key="6">
    <source>
        <dbReference type="EMBL" id="MCY9186727.1"/>
    </source>
</evidence>
<dbReference type="InterPro" id="IPR011042">
    <property type="entry name" value="6-blade_b-propeller_TolB-like"/>
</dbReference>
<dbReference type="Pfam" id="PF07676">
    <property type="entry name" value="PD40"/>
    <property type="match status" value="2"/>
</dbReference>
<dbReference type="AlphaFoldDB" id="A0A9Q4HSZ9"/>
<dbReference type="FunFam" id="3.40.50.1820:FF:000028">
    <property type="entry name" value="S9 family peptidase"/>
    <property type="match status" value="1"/>
</dbReference>
<dbReference type="SUPFAM" id="SSF53474">
    <property type="entry name" value="alpha/beta-Hydrolases"/>
    <property type="match status" value="1"/>
</dbReference>
<dbReference type="GO" id="GO:0006508">
    <property type="term" value="P:proteolysis"/>
    <property type="evidence" value="ECO:0007669"/>
    <property type="project" value="UniProtKB-KW"/>
</dbReference>
<organism evidence="6 7">
    <name type="scientific">Bacillus halotolerans</name>
    <dbReference type="NCBI Taxonomy" id="260554"/>
    <lineage>
        <taxon>Bacteria</taxon>
        <taxon>Bacillati</taxon>
        <taxon>Bacillota</taxon>
        <taxon>Bacilli</taxon>
        <taxon>Bacillales</taxon>
        <taxon>Bacillaceae</taxon>
        <taxon>Bacillus</taxon>
    </lineage>
</organism>
<evidence type="ECO:0000256" key="3">
    <source>
        <dbReference type="ARBA" id="ARBA00022801"/>
    </source>
</evidence>
<dbReference type="InterPro" id="IPR011659">
    <property type="entry name" value="WD40"/>
</dbReference>
<dbReference type="PANTHER" id="PTHR42776:SF27">
    <property type="entry name" value="DIPEPTIDYL PEPTIDASE FAMILY MEMBER 6"/>
    <property type="match status" value="1"/>
</dbReference>
<comment type="similarity">
    <text evidence="1">Belongs to the peptidase S9C family.</text>
</comment>
<evidence type="ECO:0000313" key="7">
    <source>
        <dbReference type="Proteomes" id="UP001073053"/>
    </source>
</evidence>
<dbReference type="Pfam" id="PF00326">
    <property type="entry name" value="Peptidase_S9"/>
    <property type="match status" value="1"/>
</dbReference>
<dbReference type="SUPFAM" id="SSF82171">
    <property type="entry name" value="DPP6 N-terminal domain-like"/>
    <property type="match status" value="1"/>
</dbReference>
<name>A0A9Q4HSZ9_9BACI</name>
<proteinExistence type="inferred from homology"/>
<dbReference type="GO" id="GO:0004252">
    <property type="term" value="F:serine-type endopeptidase activity"/>
    <property type="evidence" value="ECO:0007669"/>
    <property type="project" value="TreeGrafter"/>
</dbReference>
<keyword evidence="4" id="KW-0720">Serine protease</keyword>
<evidence type="ECO:0000256" key="2">
    <source>
        <dbReference type="ARBA" id="ARBA00022670"/>
    </source>
</evidence>
<dbReference type="EMBL" id="JALAWA010000015">
    <property type="protein sequence ID" value="MCY9186727.1"/>
    <property type="molecule type" value="Genomic_DNA"/>
</dbReference>
<gene>
    <name evidence="6" type="ORF">MOF03_19150</name>
</gene>
<dbReference type="InterPro" id="IPR001375">
    <property type="entry name" value="Peptidase_S9_cat"/>
</dbReference>
<comment type="caution">
    <text evidence="6">The sequence shown here is derived from an EMBL/GenBank/DDBJ whole genome shotgun (WGS) entry which is preliminary data.</text>
</comment>
<feature type="domain" description="Peptidase S9 prolyl oligopeptidase catalytic" evidence="5">
    <location>
        <begin position="448"/>
        <end position="657"/>
    </location>
</feature>
<keyword evidence="3" id="KW-0378">Hydrolase</keyword>
<keyword evidence="2" id="KW-0645">Protease</keyword>
<dbReference type="Proteomes" id="UP001073053">
    <property type="component" value="Unassembled WGS sequence"/>
</dbReference>
<dbReference type="RefSeq" id="WP_268498560.1">
    <property type="nucleotide sequence ID" value="NZ_JALAVZ010000013.1"/>
</dbReference>